<gene>
    <name evidence="11" type="ORF">O3M35_007885</name>
</gene>
<accession>A0AAW1DCD1</accession>
<evidence type="ECO:0000256" key="6">
    <source>
        <dbReference type="ARBA" id="ARBA00022833"/>
    </source>
</evidence>
<dbReference type="InterPro" id="IPR032466">
    <property type="entry name" value="Metal_Hydrolase"/>
</dbReference>
<evidence type="ECO:0000313" key="11">
    <source>
        <dbReference type="EMBL" id="KAK9508162.1"/>
    </source>
</evidence>
<dbReference type="Pfam" id="PF01979">
    <property type="entry name" value="Amidohydro_1"/>
    <property type="match status" value="1"/>
</dbReference>
<proteinExistence type="inferred from homology"/>
<comment type="PTM">
    <text evidence="9">Carbamylation allows a single lysine to coordinate two divalent metal cations.</text>
</comment>
<sequence length="519" mass="57499">MDEESIEEELERRTPLLVSASESEPSYIMEGLPAEVHVSQHDIHIPKVLLTGANIVNADTMMVGDMLIGDGKILAIQPEIKPTPDVEEVLDVRGMYILPGGIDPHTHFDFEFMGTKTIDDFFTGTRAAVRGGTTTIIDFIVPYKDESLAAAYDRYMKKAEGNAVCDFAFHMAITKWNESISKEMQNICMINKINSFKMFMAYKDTLMVNDSDLYRIFYRCKTLGALPMVHAENGLLIAEMAKRLIERGITGPEGHEISRPEEVEEEATNRACVIANQVGCPLYVVHVMSDSAANVIAKQRANGKRIYGEAIAAGLGSTGAPKGASFKEVAAHVMSPPIRRDPQNKRKLMQHLALDNLSCVGSDNCTFTTDQKEKLGKNCFTDIPNGVNGVEERMCVVYRFGIEEKILSYKDFVRITSTNAAKLFNLYPKKGCLAVGSDADIVVWNPCKITRMSSETHKSSTDFNIFEGVEAMGGPEYVIVRGLFCVRGDKFKVVKGFGRYAPTLPFSPEVYTKENADSD</sequence>
<evidence type="ECO:0000256" key="4">
    <source>
        <dbReference type="ARBA" id="ARBA00022723"/>
    </source>
</evidence>
<dbReference type="SUPFAM" id="SSF51556">
    <property type="entry name" value="Metallo-dependent hydrolases"/>
    <property type="match status" value="1"/>
</dbReference>
<dbReference type="GO" id="GO:0046872">
    <property type="term" value="F:metal ion binding"/>
    <property type="evidence" value="ECO:0007669"/>
    <property type="project" value="UniProtKB-KW"/>
</dbReference>
<evidence type="ECO:0000313" key="12">
    <source>
        <dbReference type="Proteomes" id="UP001461498"/>
    </source>
</evidence>
<comment type="subunit">
    <text evidence="3">Homotetramer.</text>
</comment>
<dbReference type="GO" id="GO:0005829">
    <property type="term" value="C:cytosol"/>
    <property type="evidence" value="ECO:0007669"/>
    <property type="project" value="TreeGrafter"/>
</dbReference>
<dbReference type="EMBL" id="JAPXFL010000004">
    <property type="protein sequence ID" value="KAK9508163.1"/>
    <property type="molecule type" value="Genomic_DNA"/>
</dbReference>
<comment type="cofactor">
    <cofactor evidence="1">
        <name>Zn(2+)</name>
        <dbReference type="ChEBI" id="CHEBI:29105"/>
    </cofactor>
</comment>
<dbReference type="SUPFAM" id="SSF51338">
    <property type="entry name" value="Composite domain of metallo-dependent hydrolases"/>
    <property type="match status" value="2"/>
</dbReference>
<evidence type="ECO:0000256" key="2">
    <source>
        <dbReference type="ARBA" id="ARBA00008829"/>
    </source>
</evidence>
<evidence type="ECO:0000256" key="5">
    <source>
        <dbReference type="ARBA" id="ARBA00022801"/>
    </source>
</evidence>
<dbReference type="FunFam" id="3.20.20.140:FF:000001">
    <property type="entry name" value="Dihydropyrimidinase like 3"/>
    <property type="match status" value="1"/>
</dbReference>
<dbReference type="EC" id="3.5.2.2" evidence="8"/>
<comment type="catalytic activity">
    <reaction evidence="7">
        <text>5,6-dihydrouracil + H2O = 3-(carbamoylamino)propanoate + H(+)</text>
        <dbReference type="Rhea" id="RHEA:16121"/>
        <dbReference type="ChEBI" id="CHEBI:11892"/>
        <dbReference type="ChEBI" id="CHEBI:15377"/>
        <dbReference type="ChEBI" id="CHEBI:15378"/>
        <dbReference type="ChEBI" id="CHEBI:15901"/>
        <dbReference type="EC" id="3.5.2.2"/>
    </reaction>
</comment>
<dbReference type="InterPro" id="IPR011059">
    <property type="entry name" value="Metal-dep_hydrolase_composite"/>
</dbReference>
<dbReference type="Gene3D" id="3.20.20.140">
    <property type="entry name" value="Metal-dependent hydrolases"/>
    <property type="match status" value="1"/>
</dbReference>
<keyword evidence="4" id="KW-0479">Metal-binding</keyword>
<organism evidence="11 12">
    <name type="scientific">Rhynocoris fuscipes</name>
    <dbReference type="NCBI Taxonomy" id="488301"/>
    <lineage>
        <taxon>Eukaryota</taxon>
        <taxon>Metazoa</taxon>
        <taxon>Ecdysozoa</taxon>
        <taxon>Arthropoda</taxon>
        <taxon>Hexapoda</taxon>
        <taxon>Insecta</taxon>
        <taxon>Pterygota</taxon>
        <taxon>Neoptera</taxon>
        <taxon>Paraneoptera</taxon>
        <taxon>Hemiptera</taxon>
        <taxon>Heteroptera</taxon>
        <taxon>Panheteroptera</taxon>
        <taxon>Cimicomorpha</taxon>
        <taxon>Reduviidae</taxon>
        <taxon>Harpactorinae</taxon>
        <taxon>Harpactorini</taxon>
        <taxon>Rhynocoris</taxon>
    </lineage>
</organism>
<keyword evidence="6" id="KW-0862">Zinc</keyword>
<evidence type="ECO:0000256" key="3">
    <source>
        <dbReference type="ARBA" id="ARBA00011881"/>
    </source>
</evidence>
<dbReference type="Gene3D" id="2.30.40.10">
    <property type="entry name" value="Urease, subunit C, domain 1"/>
    <property type="match status" value="1"/>
</dbReference>
<feature type="modified residue" description="N6-carboxylysine" evidence="9">
    <location>
        <position position="197"/>
    </location>
</feature>
<dbReference type="GO" id="GO:0006208">
    <property type="term" value="P:pyrimidine nucleobase catabolic process"/>
    <property type="evidence" value="ECO:0007669"/>
    <property type="project" value="TreeGrafter"/>
</dbReference>
<dbReference type="GO" id="GO:0004157">
    <property type="term" value="F:dihydropyrimidinase activity"/>
    <property type="evidence" value="ECO:0007669"/>
    <property type="project" value="UniProtKB-EC"/>
</dbReference>
<keyword evidence="5" id="KW-0378">Hydrolase</keyword>
<dbReference type="PANTHER" id="PTHR11647:SF1">
    <property type="entry name" value="COLLAPSIN RESPONSE MEDIATOR PROTEIN"/>
    <property type="match status" value="1"/>
</dbReference>
<name>A0AAW1DCD1_9HEMI</name>
<evidence type="ECO:0000259" key="10">
    <source>
        <dbReference type="Pfam" id="PF01979"/>
    </source>
</evidence>
<dbReference type="InterPro" id="IPR050378">
    <property type="entry name" value="Metallo-dep_Hydrolases_sf"/>
</dbReference>
<dbReference type="AlphaFoldDB" id="A0AAW1DCD1"/>
<evidence type="ECO:0000256" key="9">
    <source>
        <dbReference type="PIRSR" id="PIRSR611778-50"/>
    </source>
</evidence>
<reference evidence="11 12" key="1">
    <citation type="submission" date="2022-12" db="EMBL/GenBank/DDBJ databases">
        <title>Chromosome-level genome assembly of true bugs.</title>
        <authorList>
            <person name="Ma L."/>
            <person name="Li H."/>
        </authorList>
    </citation>
    <scope>NUCLEOTIDE SEQUENCE [LARGE SCALE GENOMIC DNA]</scope>
    <source>
        <strain evidence="11">Lab_2022b</strain>
    </source>
</reference>
<dbReference type="PANTHER" id="PTHR11647">
    <property type="entry name" value="HYDRANTOINASE/DIHYDROPYRIMIDINASE FAMILY MEMBER"/>
    <property type="match status" value="1"/>
</dbReference>
<comment type="caution">
    <text evidence="11">The sequence shown here is derived from an EMBL/GenBank/DDBJ whole genome shotgun (WGS) entry which is preliminary data.</text>
</comment>
<evidence type="ECO:0000256" key="1">
    <source>
        <dbReference type="ARBA" id="ARBA00001947"/>
    </source>
</evidence>
<feature type="domain" description="Amidohydrolase-related" evidence="10">
    <location>
        <begin position="96"/>
        <end position="481"/>
    </location>
</feature>
<evidence type="ECO:0000256" key="8">
    <source>
        <dbReference type="ARBA" id="ARBA00039113"/>
    </source>
</evidence>
<dbReference type="Proteomes" id="UP001461498">
    <property type="component" value="Unassembled WGS sequence"/>
</dbReference>
<dbReference type="InterPro" id="IPR006680">
    <property type="entry name" value="Amidohydro-rel"/>
</dbReference>
<protein>
    <recommendedName>
        <fullName evidence="8">dihydropyrimidinase</fullName>
        <ecNumber evidence="8">3.5.2.2</ecNumber>
    </recommendedName>
</protein>
<comment type="similarity">
    <text evidence="2">Belongs to the metallo-dependent hydrolases superfamily. Hydantoinase/dihydropyrimidinase family.</text>
</comment>
<dbReference type="InterPro" id="IPR011778">
    <property type="entry name" value="Hydantoinase/dihydroPyrase"/>
</dbReference>
<dbReference type="NCBIfam" id="TIGR02033">
    <property type="entry name" value="D-hydantoinase"/>
    <property type="match status" value="1"/>
</dbReference>
<dbReference type="EMBL" id="JAPXFL010000004">
    <property type="protein sequence ID" value="KAK9508162.1"/>
    <property type="molecule type" value="Genomic_DNA"/>
</dbReference>
<evidence type="ECO:0000256" key="7">
    <source>
        <dbReference type="ARBA" id="ARBA00036696"/>
    </source>
</evidence>
<keyword evidence="12" id="KW-1185">Reference proteome</keyword>
<dbReference type="CDD" id="cd01314">
    <property type="entry name" value="D-HYD"/>
    <property type="match status" value="1"/>
</dbReference>